<sequence length="192" mass="21627">MMLLCHAKVLAYLLRPENGTYVQTSLTEGRRRTTREFLELVEEQKPEIRVVLDVGAQVLELQNKEFVELWLKLKPDASAAIYFNDDDELTVLSRGGATQSFSESLTDIKFPIGFRAAVTLGPKVTKDRLTQDAKNLEELYAPSSSTPQPTPSIPAIEQCCEELGVSSSSNLNMNEEQEREIVHEIERKTQVE</sequence>
<dbReference type="STRING" id="870435.A0A0C3PU05"/>
<evidence type="ECO:0000256" key="1">
    <source>
        <dbReference type="SAM" id="MobiDB-lite"/>
    </source>
</evidence>
<organism evidence="2 3">
    <name type="scientific">Pisolithus tinctorius Marx 270</name>
    <dbReference type="NCBI Taxonomy" id="870435"/>
    <lineage>
        <taxon>Eukaryota</taxon>
        <taxon>Fungi</taxon>
        <taxon>Dikarya</taxon>
        <taxon>Basidiomycota</taxon>
        <taxon>Agaricomycotina</taxon>
        <taxon>Agaricomycetes</taxon>
        <taxon>Agaricomycetidae</taxon>
        <taxon>Boletales</taxon>
        <taxon>Sclerodermatineae</taxon>
        <taxon>Pisolithaceae</taxon>
        <taxon>Pisolithus</taxon>
    </lineage>
</organism>
<gene>
    <name evidence="2" type="ORF">M404DRAFT_20050</name>
</gene>
<keyword evidence="3" id="KW-1185">Reference proteome</keyword>
<evidence type="ECO:0000313" key="2">
    <source>
        <dbReference type="EMBL" id="KIO12219.1"/>
    </source>
</evidence>
<protein>
    <submittedName>
        <fullName evidence="2">Uncharacterized protein</fullName>
    </submittedName>
</protein>
<feature type="region of interest" description="Disordered" evidence="1">
    <location>
        <begin position="166"/>
        <end position="192"/>
    </location>
</feature>
<accession>A0A0C3PU05</accession>
<dbReference type="Proteomes" id="UP000054217">
    <property type="component" value="Unassembled WGS sequence"/>
</dbReference>
<evidence type="ECO:0000313" key="3">
    <source>
        <dbReference type="Proteomes" id="UP000054217"/>
    </source>
</evidence>
<name>A0A0C3PU05_PISTI</name>
<dbReference type="AlphaFoldDB" id="A0A0C3PU05"/>
<reference evidence="3" key="2">
    <citation type="submission" date="2015-01" db="EMBL/GenBank/DDBJ databases">
        <title>Evolutionary Origins and Diversification of the Mycorrhizal Mutualists.</title>
        <authorList>
            <consortium name="DOE Joint Genome Institute"/>
            <consortium name="Mycorrhizal Genomics Consortium"/>
            <person name="Kohler A."/>
            <person name="Kuo A."/>
            <person name="Nagy L.G."/>
            <person name="Floudas D."/>
            <person name="Copeland A."/>
            <person name="Barry K.W."/>
            <person name="Cichocki N."/>
            <person name="Veneault-Fourrey C."/>
            <person name="LaButti K."/>
            <person name="Lindquist E.A."/>
            <person name="Lipzen A."/>
            <person name="Lundell T."/>
            <person name="Morin E."/>
            <person name="Murat C."/>
            <person name="Riley R."/>
            <person name="Ohm R."/>
            <person name="Sun H."/>
            <person name="Tunlid A."/>
            <person name="Henrissat B."/>
            <person name="Grigoriev I.V."/>
            <person name="Hibbett D.S."/>
            <person name="Martin F."/>
        </authorList>
    </citation>
    <scope>NUCLEOTIDE SEQUENCE [LARGE SCALE GENOMIC DNA]</scope>
    <source>
        <strain evidence="3">Marx 270</strain>
    </source>
</reference>
<dbReference type="OrthoDB" id="2658335at2759"/>
<reference evidence="2 3" key="1">
    <citation type="submission" date="2014-04" db="EMBL/GenBank/DDBJ databases">
        <authorList>
            <consortium name="DOE Joint Genome Institute"/>
            <person name="Kuo A."/>
            <person name="Kohler A."/>
            <person name="Costa M.D."/>
            <person name="Nagy L.G."/>
            <person name="Floudas D."/>
            <person name="Copeland A."/>
            <person name="Barry K.W."/>
            <person name="Cichocki N."/>
            <person name="Veneault-Fourrey C."/>
            <person name="LaButti K."/>
            <person name="Lindquist E.A."/>
            <person name="Lipzen A."/>
            <person name="Lundell T."/>
            <person name="Morin E."/>
            <person name="Murat C."/>
            <person name="Sun H."/>
            <person name="Tunlid A."/>
            <person name="Henrissat B."/>
            <person name="Grigoriev I.V."/>
            <person name="Hibbett D.S."/>
            <person name="Martin F."/>
            <person name="Nordberg H.P."/>
            <person name="Cantor M.N."/>
            <person name="Hua S.X."/>
        </authorList>
    </citation>
    <scope>NUCLEOTIDE SEQUENCE [LARGE SCALE GENOMIC DNA]</scope>
    <source>
        <strain evidence="2 3">Marx 270</strain>
    </source>
</reference>
<proteinExistence type="predicted"/>
<dbReference type="InParanoid" id="A0A0C3PU05"/>
<dbReference type="EMBL" id="KN831948">
    <property type="protein sequence ID" value="KIO12219.1"/>
    <property type="molecule type" value="Genomic_DNA"/>
</dbReference>
<dbReference type="HOGENOM" id="CLU_1415697_0_0_1"/>
<feature type="compositionally biased region" description="Basic and acidic residues" evidence="1">
    <location>
        <begin position="179"/>
        <end position="192"/>
    </location>
</feature>